<dbReference type="GO" id="GO:0005773">
    <property type="term" value="C:vacuole"/>
    <property type="evidence" value="ECO:0007669"/>
    <property type="project" value="UniProtKB-SubCell"/>
</dbReference>
<dbReference type="GeneID" id="113706311"/>
<evidence type="ECO:0000256" key="4">
    <source>
        <dbReference type="ARBA" id="ARBA00023180"/>
    </source>
</evidence>
<dbReference type="GO" id="GO:0016787">
    <property type="term" value="F:hydrolase activity"/>
    <property type="evidence" value="ECO:0007669"/>
    <property type="project" value="TreeGrafter"/>
</dbReference>
<protein>
    <submittedName>
        <fullName evidence="8">Protein STRICTOSIDINE SYNTHASE-LIKE 11-like</fullName>
    </submittedName>
</protein>
<feature type="chain" id="PRO_5027688134" evidence="5">
    <location>
        <begin position="17"/>
        <end position="328"/>
    </location>
</feature>
<reference evidence="8" key="2">
    <citation type="submission" date="2025-08" db="UniProtKB">
        <authorList>
            <consortium name="RefSeq"/>
        </authorList>
    </citation>
    <scope>IDENTIFICATION</scope>
    <source>
        <tissue evidence="8">Leaves</tissue>
    </source>
</reference>
<keyword evidence="7" id="KW-1185">Reference proteome</keyword>
<dbReference type="Pfam" id="PF03088">
    <property type="entry name" value="Str_synth"/>
    <property type="match status" value="1"/>
</dbReference>
<dbReference type="PANTHER" id="PTHR10426">
    <property type="entry name" value="STRICTOSIDINE SYNTHASE-RELATED"/>
    <property type="match status" value="1"/>
</dbReference>
<sequence length="328" mass="35965">MLSIFVILLLLHHIYAIDPYQKFTQINLPPGGPIGPESVALDRFNQGPYVGVSDGRILKYEGPTAGFVDFAFVAPNRNKQLCDGATDPDLGPTCGRILGASFDPFSGQLYMADTFFGLAVVGPNGGKATIIANSANGVKFNFLNGCDVNPITREVIFTDGSQTFDIRDVIRGNFTPDSSGRLIKYNPRTNEVKVVLDGLSVPAGPAFSHDGSFVLFSEFSNKRIIKYRLIEDTTEVFLNLTANPIKIKRAPTYGEYWVAANNIIVSQPGSVTPFGYKFNLLKQILITKNLQAQYNNTQVNVLQEYNVNGGTLYIGSRVAPYVGVFNKW</sequence>
<keyword evidence="4" id="KW-0325">Glycoprotein</keyword>
<evidence type="ECO:0000313" key="7">
    <source>
        <dbReference type="Proteomes" id="UP001652660"/>
    </source>
</evidence>
<dbReference type="OrthoDB" id="5307922at2759"/>
<evidence type="ECO:0000256" key="3">
    <source>
        <dbReference type="ARBA" id="ARBA00022554"/>
    </source>
</evidence>
<evidence type="ECO:0000256" key="1">
    <source>
        <dbReference type="ARBA" id="ARBA00004116"/>
    </source>
</evidence>
<comment type="subcellular location">
    <subcellularLocation>
        <location evidence="1">Vacuole</location>
    </subcellularLocation>
</comment>
<evidence type="ECO:0000259" key="6">
    <source>
        <dbReference type="Pfam" id="PF03088"/>
    </source>
</evidence>
<evidence type="ECO:0000313" key="8">
    <source>
        <dbReference type="RefSeq" id="XP_027083985.1"/>
    </source>
</evidence>
<keyword evidence="5" id="KW-0732">Signal</keyword>
<dbReference type="Pfam" id="PF20067">
    <property type="entry name" value="SSL_N"/>
    <property type="match status" value="1"/>
</dbReference>
<keyword evidence="3" id="KW-0926">Vacuole</keyword>
<feature type="signal peptide" evidence="5">
    <location>
        <begin position="1"/>
        <end position="16"/>
    </location>
</feature>
<dbReference type="SUPFAM" id="SSF63829">
    <property type="entry name" value="Calcium-dependent phosphotriesterase"/>
    <property type="match status" value="1"/>
</dbReference>
<dbReference type="AlphaFoldDB" id="A0A6P6TZW3"/>
<feature type="domain" description="Strictosidine synthase conserved region" evidence="6">
    <location>
        <begin position="144"/>
        <end position="231"/>
    </location>
</feature>
<name>A0A6P6TZW3_COFAR</name>
<dbReference type="GO" id="GO:0012505">
    <property type="term" value="C:endomembrane system"/>
    <property type="evidence" value="ECO:0007669"/>
    <property type="project" value="TreeGrafter"/>
</dbReference>
<dbReference type="PANTHER" id="PTHR10426:SF136">
    <property type="entry name" value="PROTEIN STRICTOSIDINE SYNTHASE-LIKE 9-LIKE"/>
    <property type="match status" value="1"/>
</dbReference>
<organism evidence="7 8">
    <name type="scientific">Coffea arabica</name>
    <name type="common">Arabian coffee</name>
    <dbReference type="NCBI Taxonomy" id="13443"/>
    <lineage>
        <taxon>Eukaryota</taxon>
        <taxon>Viridiplantae</taxon>
        <taxon>Streptophyta</taxon>
        <taxon>Embryophyta</taxon>
        <taxon>Tracheophyta</taxon>
        <taxon>Spermatophyta</taxon>
        <taxon>Magnoliopsida</taxon>
        <taxon>eudicotyledons</taxon>
        <taxon>Gunneridae</taxon>
        <taxon>Pentapetalae</taxon>
        <taxon>asterids</taxon>
        <taxon>lamiids</taxon>
        <taxon>Gentianales</taxon>
        <taxon>Rubiaceae</taxon>
        <taxon>Ixoroideae</taxon>
        <taxon>Gardenieae complex</taxon>
        <taxon>Bertiereae - Coffeeae clade</taxon>
        <taxon>Coffeeae</taxon>
        <taxon>Coffea</taxon>
    </lineage>
</organism>
<accession>A0A6P6TZW3</accession>
<dbReference type="Proteomes" id="UP001652660">
    <property type="component" value="Chromosome 8c"/>
</dbReference>
<dbReference type="InterPro" id="IPR011042">
    <property type="entry name" value="6-blade_b-propeller_TolB-like"/>
</dbReference>
<dbReference type="Gene3D" id="2.120.10.30">
    <property type="entry name" value="TolB, C-terminal domain"/>
    <property type="match status" value="1"/>
</dbReference>
<comment type="similarity">
    <text evidence="2">Belongs to the strictosidine synthase family.</text>
</comment>
<evidence type="ECO:0000256" key="5">
    <source>
        <dbReference type="SAM" id="SignalP"/>
    </source>
</evidence>
<dbReference type="InterPro" id="IPR018119">
    <property type="entry name" value="Strictosidine_synth_cons-reg"/>
</dbReference>
<proteinExistence type="inferred from homology"/>
<evidence type="ECO:0000256" key="2">
    <source>
        <dbReference type="ARBA" id="ARBA00009191"/>
    </source>
</evidence>
<reference evidence="7" key="1">
    <citation type="journal article" date="2025" name="Foods">
        <title>Unveiling the Microbial Signatures of Arabica Coffee Cherries: Insights into Ripeness Specific Diversity, Functional Traits, and Implications for Quality and Safety.</title>
        <authorList>
            <consortium name="RefSeq"/>
            <person name="Tenea G.N."/>
            <person name="Cifuentes V."/>
            <person name="Reyes P."/>
            <person name="Cevallos-Vallejos M."/>
        </authorList>
    </citation>
    <scope>NUCLEOTIDE SEQUENCE [LARGE SCALE GENOMIC DNA]</scope>
</reference>
<gene>
    <name evidence="8" type="primary">LOC113706311</name>
</gene>
<dbReference type="RefSeq" id="XP_027083985.1">
    <property type="nucleotide sequence ID" value="XM_027228184.2"/>
</dbReference>